<sequence length="466" mass="49707" precursor="true">MLPAAGGAMEDKSVDETCAKGFAASRRTGANLSTHKYCTPIAGMCQAELGAARRFHKFPTRSPCRHAPCKTTRQRQILGGSAAINPDFCFGFLANQPVQSYAVRESRAKGQAAAKADVCQLVAKNRKTPATWSGVRSFMITRMSQDYYELLGVSRGASTDEIQKAYRKLARKYHPDMNPDDATAKQKFQEVQTAYDTLSDDKKRKMYDQFGAGYEQMGQGVPPGWSGGGGGPQPDFGGFDFTQFFGGGSPQGGGFEDIMRQFGGAGGAAAGPRGGRRARRPRAAEPGADVAHTVTIPLKTAAVGGEVNLRVARPGGSIETITVKVPAGIEHGKTIRLRGQGEPSASGGTAGDLLVTVHVAEHPWFTRHGLDLHVKVPISLGEAVLGAKVDIPTPHGEITASIPPGTSSGKKIRIKGQGIHSRDGQKGDLYAEVQIQLPKTIDAETAELLKSFDEKNPVEPRKDLAW</sequence>
<dbReference type="InterPro" id="IPR018253">
    <property type="entry name" value="DnaJ_domain_CS"/>
</dbReference>
<dbReference type="GO" id="GO:0051082">
    <property type="term" value="F:unfolded protein binding"/>
    <property type="evidence" value="ECO:0007669"/>
    <property type="project" value="InterPro"/>
</dbReference>
<proteinExistence type="predicted"/>
<evidence type="ECO:0000256" key="1">
    <source>
        <dbReference type="ARBA" id="ARBA00023186"/>
    </source>
</evidence>
<evidence type="ECO:0000259" key="3">
    <source>
        <dbReference type="PROSITE" id="PS50076"/>
    </source>
</evidence>
<gene>
    <name evidence="4" type="ordered locus">Psta_4209</name>
</gene>
<name>D2R408_PIRSD</name>
<dbReference type="AlphaFoldDB" id="D2R408"/>
<dbReference type="CDD" id="cd10747">
    <property type="entry name" value="DnaJ_C"/>
    <property type="match status" value="1"/>
</dbReference>
<dbReference type="InterPro" id="IPR002939">
    <property type="entry name" value="DnaJ_C"/>
</dbReference>
<dbReference type="InterPro" id="IPR008971">
    <property type="entry name" value="HSP40/DnaJ_pept-bd"/>
</dbReference>
<dbReference type="EMBL" id="CP001848">
    <property type="protein sequence ID" value="ADB18857.1"/>
    <property type="molecule type" value="Genomic_DNA"/>
</dbReference>
<keyword evidence="5" id="KW-1185">Reference proteome</keyword>
<dbReference type="PROSITE" id="PS50076">
    <property type="entry name" value="DNAJ_2"/>
    <property type="match status" value="1"/>
</dbReference>
<evidence type="ECO:0000313" key="5">
    <source>
        <dbReference type="Proteomes" id="UP000001887"/>
    </source>
</evidence>
<keyword evidence="1" id="KW-0143">Chaperone</keyword>
<dbReference type="KEGG" id="psl:Psta_4209"/>
<dbReference type="SUPFAM" id="SSF49493">
    <property type="entry name" value="HSP40/DnaJ peptide-binding domain"/>
    <property type="match status" value="2"/>
</dbReference>
<dbReference type="PROSITE" id="PS00636">
    <property type="entry name" value="DNAJ_1"/>
    <property type="match status" value="1"/>
</dbReference>
<dbReference type="Pfam" id="PF00226">
    <property type="entry name" value="DnaJ"/>
    <property type="match status" value="1"/>
</dbReference>
<dbReference type="CDD" id="cd06257">
    <property type="entry name" value="DnaJ"/>
    <property type="match status" value="1"/>
</dbReference>
<dbReference type="GO" id="GO:0042026">
    <property type="term" value="P:protein refolding"/>
    <property type="evidence" value="ECO:0007669"/>
    <property type="project" value="TreeGrafter"/>
</dbReference>
<feature type="compositionally biased region" description="Gly residues" evidence="2">
    <location>
        <begin position="245"/>
        <end position="255"/>
    </location>
</feature>
<dbReference type="InterPro" id="IPR001623">
    <property type="entry name" value="DnaJ_domain"/>
</dbReference>
<dbReference type="eggNOG" id="COG0484">
    <property type="taxonomic scope" value="Bacteria"/>
</dbReference>
<dbReference type="STRING" id="530564.Psta_4209"/>
<dbReference type="eggNOG" id="COG2214">
    <property type="taxonomic scope" value="Bacteria"/>
</dbReference>
<dbReference type="FunFam" id="2.60.260.20:FF:000013">
    <property type="entry name" value="DnaJ subfamily B member 11"/>
    <property type="match status" value="1"/>
</dbReference>
<dbReference type="Pfam" id="PF01556">
    <property type="entry name" value="DnaJ_C"/>
    <property type="match status" value="1"/>
</dbReference>
<dbReference type="Proteomes" id="UP000001887">
    <property type="component" value="Chromosome"/>
</dbReference>
<organism evidence="4 5">
    <name type="scientific">Pirellula staleyi (strain ATCC 27377 / DSM 6068 / ICPB 4128)</name>
    <name type="common">Pirella staleyi</name>
    <dbReference type="NCBI Taxonomy" id="530564"/>
    <lineage>
        <taxon>Bacteria</taxon>
        <taxon>Pseudomonadati</taxon>
        <taxon>Planctomycetota</taxon>
        <taxon>Planctomycetia</taxon>
        <taxon>Pirellulales</taxon>
        <taxon>Pirellulaceae</taxon>
        <taxon>Pirellula</taxon>
    </lineage>
</organism>
<dbReference type="PRINTS" id="PR00625">
    <property type="entry name" value="JDOMAIN"/>
</dbReference>
<feature type="compositionally biased region" description="Gly residues" evidence="2">
    <location>
        <begin position="263"/>
        <end position="273"/>
    </location>
</feature>
<dbReference type="PANTHER" id="PTHR43096">
    <property type="entry name" value="DNAJ HOMOLOG 1, MITOCHONDRIAL-RELATED"/>
    <property type="match status" value="1"/>
</dbReference>
<protein>
    <submittedName>
        <fullName evidence="4">Chaperone DnaJ domain protein</fullName>
    </submittedName>
</protein>
<feature type="region of interest" description="Disordered" evidence="2">
    <location>
        <begin position="222"/>
        <end position="286"/>
    </location>
</feature>
<evidence type="ECO:0000256" key="2">
    <source>
        <dbReference type="SAM" id="MobiDB-lite"/>
    </source>
</evidence>
<evidence type="ECO:0000313" key="4">
    <source>
        <dbReference type="EMBL" id="ADB18857.1"/>
    </source>
</evidence>
<feature type="domain" description="J" evidence="3">
    <location>
        <begin position="146"/>
        <end position="211"/>
    </location>
</feature>
<dbReference type="HOGENOM" id="CLU_017633_0_0_0"/>
<dbReference type="Gene3D" id="1.10.287.110">
    <property type="entry name" value="DnaJ domain"/>
    <property type="match status" value="1"/>
</dbReference>
<dbReference type="Gene3D" id="2.60.260.20">
    <property type="entry name" value="Urease metallochaperone UreE, N-terminal domain"/>
    <property type="match status" value="2"/>
</dbReference>
<feature type="compositionally biased region" description="Low complexity" evidence="2">
    <location>
        <begin position="233"/>
        <end position="244"/>
    </location>
</feature>
<dbReference type="GO" id="GO:0005737">
    <property type="term" value="C:cytoplasm"/>
    <property type="evidence" value="ECO:0007669"/>
    <property type="project" value="TreeGrafter"/>
</dbReference>
<dbReference type="SMART" id="SM00271">
    <property type="entry name" value="DnaJ"/>
    <property type="match status" value="1"/>
</dbReference>
<reference evidence="4 5" key="1">
    <citation type="journal article" date="2009" name="Stand. Genomic Sci.">
        <title>Complete genome sequence of Pirellula staleyi type strain (ATCC 27377).</title>
        <authorList>
            <person name="Clum A."/>
            <person name="Tindall B.J."/>
            <person name="Sikorski J."/>
            <person name="Ivanova N."/>
            <person name="Mavrommatis K."/>
            <person name="Lucas S."/>
            <person name="Glavina del Rio T."/>
            <person name="Nolan M."/>
            <person name="Chen F."/>
            <person name="Tice H."/>
            <person name="Pitluck S."/>
            <person name="Cheng J.F."/>
            <person name="Chertkov O."/>
            <person name="Brettin T."/>
            <person name="Han C."/>
            <person name="Detter J.C."/>
            <person name="Kuske C."/>
            <person name="Bruce D."/>
            <person name="Goodwin L."/>
            <person name="Ovchinikova G."/>
            <person name="Pati A."/>
            <person name="Mikhailova N."/>
            <person name="Chen A."/>
            <person name="Palaniappan K."/>
            <person name="Land M."/>
            <person name="Hauser L."/>
            <person name="Chang Y.J."/>
            <person name="Jeffries C.D."/>
            <person name="Chain P."/>
            <person name="Rohde M."/>
            <person name="Goker M."/>
            <person name="Bristow J."/>
            <person name="Eisen J.A."/>
            <person name="Markowitz V."/>
            <person name="Hugenholtz P."/>
            <person name="Kyrpides N.C."/>
            <person name="Klenk H.P."/>
            <person name="Lapidus A."/>
        </authorList>
    </citation>
    <scope>NUCLEOTIDE SEQUENCE [LARGE SCALE GENOMIC DNA]</scope>
    <source>
        <strain evidence="5">ATCC 27377 / DSM 6068 / ICPB 4128</strain>
    </source>
</reference>
<dbReference type="PANTHER" id="PTHR43096:SF48">
    <property type="entry name" value="CHAPERONE PROTEIN DNAJ"/>
    <property type="match status" value="1"/>
</dbReference>
<accession>D2R408</accession>
<dbReference type="InterPro" id="IPR036869">
    <property type="entry name" value="J_dom_sf"/>
</dbReference>
<dbReference type="SUPFAM" id="SSF46565">
    <property type="entry name" value="Chaperone J-domain"/>
    <property type="match status" value="1"/>
</dbReference>